<dbReference type="EMBL" id="JAQNDN010000019">
    <property type="protein sequence ID" value="MDC0672329.1"/>
    <property type="molecule type" value="Genomic_DNA"/>
</dbReference>
<evidence type="ECO:0000313" key="3">
    <source>
        <dbReference type="Proteomes" id="UP001217838"/>
    </source>
</evidence>
<keyword evidence="3" id="KW-1185">Reference proteome</keyword>
<keyword evidence="1" id="KW-0472">Membrane</keyword>
<protein>
    <submittedName>
        <fullName evidence="2">Uncharacterized protein</fullName>
    </submittedName>
</protein>
<dbReference type="Proteomes" id="UP001217838">
    <property type="component" value="Unassembled WGS sequence"/>
</dbReference>
<feature type="transmembrane region" description="Helical" evidence="1">
    <location>
        <begin position="78"/>
        <end position="97"/>
    </location>
</feature>
<gene>
    <name evidence="2" type="ORF">POL58_31565</name>
</gene>
<evidence type="ECO:0000256" key="1">
    <source>
        <dbReference type="SAM" id="Phobius"/>
    </source>
</evidence>
<keyword evidence="1" id="KW-1133">Transmembrane helix</keyword>
<reference evidence="2 3" key="1">
    <citation type="submission" date="2022-11" db="EMBL/GenBank/DDBJ databases">
        <title>Minimal conservation of predation-associated metabolite biosynthetic gene clusters underscores biosynthetic potential of Myxococcota including descriptions for ten novel species: Archangium lansinium sp. nov., Myxococcus landrumus sp. nov., Nannocystis bai.</title>
        <authorList>
            <person name="Ahearne A."/>
            <person name="Stevens C."/>
            <person name="Dowd S."/>
        </authorList>
    </citation>
    <scope>NUCLEOTIDE SEQUENCE [LARGE SCALE GENOMIC DNA]</scope>
    <source>
        <strain evidence="2 3">NCELM</strain>
    </source>
</reference>
<name>A0ABT5BFM8_9BACT</name>
<feature type="transmembrane region" description="Helical" evidence="1">
    <location>
        <begin position="51"/>
        <end position="71"/>
    </location>
</feature>
<sequence length="113" mass="11702">MNTAPGATFRRVPMSPRFRRLLIASAGAFAGFTLAWIVVCLGNSGDAFPQGPARVMLPLLLVGPSLGALAGSRARSRLAVGTLLALTVLSASFWALASDGWWAVGPPPMPGAR</sequence>
<feature type="transmembrane region" description="Helical" evidence="1">
    <location>
        <begin position="21"/>
        <end position="39"/>
    </location>
</feature>
<organism evidence="2 3">
    <name type="scientific">Nannocystis radixulma</name>
    <dbReference type="NCBI Taxonomy" id="2995305"/>
    <lineage>
        <taxon>Bacteria</taxon>
        <taxon>Pseudomonadati</taxon>
        <taxon>Myxococcota</taxon>
        <taxon>Polyangia</taxon>
        <taxon>Nannocystales</taxon>
        <taxon>Nannocystaceae</taxon>
        <taxon>Nannocystis</taxon>
    </lineage>
</organism>
<dbReference type="RefSeq" id="WP_272003847.1">
    <property type="nucleotide sequence ID" value="NZ_JAQNDN010000019.1"/>
</dbReference>
<comment type="caution">
    <text evidence="2">The sequence shown here is derived from an EMBL/GenBank/DDBJ whole genome shotgun (WGS) entry which is preliminary data.</text>
</comment>
<keyword evidence="1" id="KW-0812">Transmembrane</keyword>
<accession>A0ABT5BFM8</accession>
<evidence type="ECO:0000313" key="2">
    <source>
        <dbReference type="EMBL" id="MDC0672329.1"/>
    </source>
</evidence>
<proteinExistence type="predicted"/>